<comment type="caution">
    <text evidence="1">The sequence shown here is derived from an EMBL/GenBank/DDBJ whole genome shotgun (WGS) entry which is preliminary data.</text>
</comment>
<accession>A0A0F9BRV4</accession>
<feature type="non-terminal residue" evidence="1">
    <location>
        <position position="1"/>
    </location>
</feature>
<proteinExistence type="predicted"/>
<reference evidence="1" key="1">
    <citation type="journal article" date="2015" name="Nature">
        <title>Complex archaea that bridge the gap between prokaryotes and eukaryotes.</title>
        <authorList>
            <person name="Spang A."/>
            <person name="Saw J.H."/>
            <person name="Jorgensen S.L."/>
            <person name="Zaremba-Niedzwiedzka K."/>
            <person name="Martijn J."/>
            <person name="Lind A.E."/>
            <person name="van Eijk R."/>
            <person name="Schleper C."/>
            <person name="Guy L."/>
            <person name="Ettema T.J."/>
        </authorList>
    </citation>
    <scope>NUCLEOTIDE SEQUENCE</scope>
</reference>
<sequence>LRSIARVSMALVLAVSLGLMFALPAAAVPVYDTLNVYPLQLVETGGTVAEWSTAPIHTGSYSVHLATTGAAVADEATIVIEMPVGTMLGDINTVSWWRYIAVGFAPHLDIKLDLNGDGTYDSAVDDALVIQYAYNTEAHYAEGDMPNYYGAVSGGWYQTFDDDGAGPAQITDATSAWATTGAPGPLDVHNSNFINYTIKITSS</sequence>
<protein>
    <submittedName>
        <fullName evidence="1">Uncharacterized protein</fullName>
    </submittedName>
</protein>
<dbReference type="AlphaFoldDB" id="A0A0F9BRV4"/>
<dbReference type="EMBL" id="LAZR01050552">
    <property type="protein sequence ID" value="KKK87101.1"/>
    <property type="molecule type" value="Genomic_DNA"/>
</dbReference>
<name>A0A0F9BRV4_9ZZZZ</name>
<evidence type="ECO:0000313" key="1">
    <source>
        <dbReference type="EMBL" id="KKK87101.1"/>
    </source>
</evidence>
<organism evidence="1">
    <name type="scientific">marine sediment metagenome</name>
    <dbReference type="NCBI Taxonomy" id="412755"/>
    <lineage>
        <taxon>unclassified sequences</taxon>
        <taxon>metagenomes</taxon>
        <taxon>ecological metagenomes</taxon>
    </lineage>
</organism>
<gene>
    <name evidence="1" type="ORF">LCGC14_2756620</name>
</gene>